<evidence type="ECO:0000313" key="2">
    <source>
        <dbReference type="EMBL" id="KAF7992799.1"/>
    </source>
</evidence>
<comment type="caution">
    <text evidence="2">The sequence shown here is derived from an EMBL/GenBank/DDBJ whole genome shotgun (WGS) entry which is preliminary data.</text>
</comment>
<dbReference type="SMART" id="SM00696">
    <property type="entry name" value="DM9"/>
    <property type="match status" value="1"/>
</dbReference>
<feature type="chain" id="PRO_5032682221" description="Odorant-binding protein" evidence="1">
    <location>
        <begin position="22"/>
        <end position="208"/>
    </location>
</feature>
<dbReference type="InterPro" id="IPR006616">
    <property type="entry name" value="DM9_repeat"/>
</dbReference>
<dbReference type="PANTHER" id="PTHR31649">
    <property type="entry name" value="AGAP009604-PA"/>
    <property type="match status" value="1"/>
</dbReference>
<evidence type="ECO:0000313" key="3">
    <source>
        <dbReference type="Proteomes" id="UP000639338"/>
    </source>
</evidence>
<dbReference type="EMBL" id="JACMRX010000003">
    <property type="protein sequence ID" value="KAF7992799.1"/>
    <property type="molecule type" value="Genomic_DNA"/>
</dbReference>
<evidence type="ECO:0000256" key="1">
    <source>
        <dbReference type="SAM" id="SignalP"/>
    </source>
</evidence>
<dbReference type="Proteomes" id="UP000639338">
    <property type="component" value="Unassembled WGS sequence"/>
</dbReference>
<gene>
    <name evidence="2" type="ORF">HCN44_005143</name>
</gene>
<dbReference type="AlphaFoldDB" id="A0A834XX71"/>
<proteinExistence type="predicted"/>
<keyword evidence="3" id="KW-1185">Reference proteome</keyword>
<dbReference type="PANTHER" id="PTHR31649:SF1">
    <property type="entry name" value="FARNESOIC ACID O-METHYL TRANSFERASE DOMAIN-CONTAINING PROTEIN"/>
    <property type="match status" value="1"/>
</dbReference>
<reference evidence="2 3" key="1">
    <citation type="submission" date="2020-08" db="EMBL/GenBank/DDBJ databases">
        <title>Aphidius gifuensis genome sequencing and assembly.</title>
        <authorList>
            <person name="Du Z."/>
        </authorList>
    </citation>
    <scope>NUCLEOTIDE SEQUENCE [LARGE SCALE GENOMIC DNA]</scope>
    <source>
        <strain evidence="2">YNYX2018</strain>
        <tissue evidence="2">Adults</tissue>
    </source>
</reference>
<dbReference type="Pfam" id="PF11901">
    <property type="entry name" value="DM9"/>
    <property type="match status" value="1"/>
</dbReference>
<protein>
    <recommendedName>
        <fullName evidence="4">Odorant-binding protein</fullName>
    </recommendedName>
</protein>
<dbReference type="OrthoDB" id="2142040at2759"/>
<name>A0A834XX71_APHGI</name>
<feature type="signal peptide" evidence="1">
    <location>
        <begin position="1"/>
        <end position="21"/>
    </location>
</feature>
<keyword evidence="1" id="KW-0732">Signal</keyword>
<sequence length="208" mass="24121">MNILFFQLILITLMTIQSVYTTEIDTESNEVSNVKNESSKYGSLSGPEYLWLDNTRKCYRDVYTDDVNNVYRPVNVGENYYGQPYHVGKACQSSHILPGRVECNDNRGYISIGYNDREFTTNHFKMLMMNVHTNYHWMPASHGHVPLNAVEGGAYQCEILYIGRAYYQNKLLPGKIHPGNRCCYITWEGREIPIQNYEVLVTGRIDYF</sequence>
<evidence type="ECO:0008006" key="4">
    <source>
        <dbReference type="Google" id="ProtNLM"/>
    </source>
</evidence>
<organism evidence="2 3">
    <name type="scientific">Aphidius gifuensis</name>
    <name type="common">Parasitoid wasp</name>
    <dbReference type="NCBI Taxonomy" id="684658"/>
    <lineage>
        <taxon>Eukaryota</taxon>
        <taxon>Metazoa</taxon>
        <taxon>Ecdysozoa</taxon>
        <taxon>Arthropoda</taxon>
        <taxon>Hexapoda</taxon>
        <taxon>Insecta</taxon>
        <taxon>Pterygota</taxon>
        <taxon>Neoptera</taxon>
        <taxon>Endopterygota</taxon>
        <taxon>Hymenoptera</taxon>
        <taxon>Apocrita</taxon>
        <taxon>Ichneumonoidea</taxon>
        <taxon>Braconidae</taxon>
        <taxon>Aphidiinae</taxon>
        <taxon>Aphidius</taxon>
    </lineage>
</organism>
<accession>A0A834XX71</accession>